<gene>
    <name evidence="3" type="ORF">THASP1DRAFT_31387</name>
</gene>
<accession>A0A4P9XLU5</accession>
<dbReference type="GO" id="GO:0000981">
    <property type="term" value="F:DNA-binding transcription factor activity, RNA polymerase II-specific"/>
    <property type="evidence" value="ECO:0007669"/>
    <property type="project" value="TreeGrafter"/>
</dbReference>
<sequence length="486" mass="53646">MSTASPTAAEMVDSIIADLHSAAVATGTDPNPVSAIDLLQQGDHTIDLTVNGRSMVNVARAADDGEEGDDGDDGVAEQVVLVTKDAKDHGNDADEFGMPGDGDHTESVTVDMAETLIEREPGSQMVVRFDYDDVVRRALLPSDITLDAFKLVIERKTSRQFDRLMYFHRGVPVDVFDEDDFHLAVSSTHEPHFFLRQQGEPAPLSAGYARAAPPDHSGLLGDAPGASLGASDLLSAKRNAADAFGDDRAECMPRSLAARMAHPCTPPNSGGSGGFNLASPLALSRRSQSAKKRLMSNSQMLSFYELRTVRRLWKEYTEGIDGRPSIRALDEEHGPVWRRDHYQSYQRRMRIVKEIQRRAAEVGIDSAIEELEQYGSLHKVTEALRERHVQSPEGRQRRERVLKGMRRRRLRLEAEATARANGLPPPDFTDLEVDELHEGRDDDDDDDAALMAAETRAARRDIDMDPEAASFASPVGHLDDEEEERS</sequence>
<dbReference type="PANTHER" id="PTHR37784:SF2">
    <property type="entry name" value="HIGH-OSMOLARITY-INDUCED TRANSCRIPTION PROTEIN 1"/>
    <property type="match status" value="1"/>
</dbReference>
<dbReference type="PANTHER" id="PTHR37784">
    <property type="entry name" value="PROTEIN MSN1"/>
    <property type="match status" value="1"/>
</dbReference>
<evidence type="ECO:0000256" key="1">
    <source>
        <dbReference type="SAM" id="MobiDB-lite"/>
    </source>
</evidence>
<dbReference type="InterPro" id="IPR052146">
    <property type="entry name" value="HOT1"/>
</dbReference>
<dbReference type="Pfam" id="PF12550">
    <property type="entry name" value="GCR1_C"/>
    <property type="match status" value="1"/>
</dbReference>
<dbReference type="OrthoDB" id="5594014at2759"/>
<dbReference type="Proteomes" id="UP000271241">
    <property type="component" value="Unassembled WGS sequence"/>
</dbReference>
<evidence type="ECO:0000313" key="4">
    <source>
        <dbReference type="Proteomes" id="UP000271241"/>
    </source>
</evidence>
<feature type="domain" description="Transcription activator GCR1-like" evidence="2">
    <location>
        <begin position="305"/>
        <end position="373"/>
    </location>
</feature>
<proteinExistence type="predicted"/>
<feature type="region of interest" description="Disordered" evidence="1">
    <location>
        <begin position="437"/>
        <end position="486"/>
    </location>
</feature>
<reference evidence="4" key="1">
    <citation type="journal article" date="2018" name="Nat. Microbiol.">
        <title>Leveraging single-cell genomics to expand the fungal tree of life.</title>
        <authorList>
            <person name="Ahrendt S.R."/>
            <person name="Quandt C.A."/>
            <person name="Ciobanu D."/>
            <person name="Clum A."/>
            <person name="Salamov A."/>
            <person name="Andreopoulos B."/>
            <person name="Cheng J.F."/>
            <person name="Woyke T."/>
            <person name="Pelin A."/>
            <person name="Henrissat B."/>
            <person name="Reynolds N.K."/>
            <person name="Benny G.L."/>
            <person name="Smith M.E."/>
            <person name="James T.Y."/>
            <person name="Grigoriev I.V."/>
        </authorList>
    </citation>
    <scope>NUCLEOTIDE SEQUENCE [LARGE SCALE GENOMIC DNA]</scope>
    <source>
        <strain evidence="4">RSA 1356</strain>
    </source>
</reference>
<dbReference type="GO" id="GO:0060963">
    <property type="term" value="P:positive regulation of ribosomal protein gene transcription by RNA polymerase II"/>
    <property type="evidence" value="ECO:0007669"/>
    <property type="project" value="TreeGrafter"/>
</dbReference>
<dbReference type="EMBL" id="KZ992816">
    <property type="protein sequence ID" value="RKP06796.1"/>
    <property type="molecule type" value="Genomic_DNA"/>
</dbReference>
<name>A0A4P9XLU5_9FUNG</name>
<evidence type="ECO:0000259" key="2">
    <source>
        <dbReference type="Pfam" id="PF12550"/>
    </source>
</evidence>
<protein>
    <submittedName>
        <fullName evidence="3">Transcriptional activator of glycolytic enzymes-domain-containing protein</fullName>
    </submittedName>
</protein>
<dbReference type="STRING" id="78915.A0A4P9XLU5"/>
<evidence type="ECO:0000313" key="3">
    <source>
        <dbReference type="EMBL" id="RKP06796.1"/>
    </source>
</evidence>
<dbReference type="GO" id="GO:0000978">
    <property type="term" value="F:RNA polymerase II cis-regulatory region sequence-specific DNA binding"/>
    <property type="evidence" value="ECO:0007669"/>
    <property type="project" value="TreeGrafter"/>
</dbReference>
<organism evidence="3 4">
    <name type="scientific">Thamnocephalis sphaerospora</name>
    <dbReference type="NCBI Taxonomy" id="78915"/>
    <lineage>
        <taxon>Eukaryota</taxon>
        <taxon>Fungi</taxon>
        <taxon>Fungi incertae sedis</taxon>
        <taxon>Zoopagomycota</taxon>
        <taxon>Zoopagomycotina</taxon>
        <taxon>Zoopagomycetes</taxon>
        <taxon>Zoopagales</taxon>
        <taxon>Sigmoideomycetaceae</taxon>
        <taxon>Thamnocephalis</taxon>
    </lineage>
</organism>
<keyword evidence="4" id="KW-1185">Reference proteome</keyword>
<dbReference type="AlphaFoldDB" id="A0A4P9XLU5"/>
<dbReference type="InterPro" id="IPR022210">
    <property type="entry name" value="TF_GCR1-like"/>
</dbReference>